<comment type="caution">
    <text evidence="1">The sequence shown here is derived from an EMBL/GenBank/DDBJ whole genome shotgun (WGS) entry which is preliminary data.</text>
</comment>
<protein>
    <submittedName>
        <fullName evidence="1">Uncharacterized protein</fullName>
    </submittedName>
</protein>
<evidence type="ECO:0000313" key="1">
    <source>
        <dbReference type="EMBL" id="KAA0968485.1"/>
    </source>
</evidence>
<evidence type="ECO:0000313" key="2">
    <source>
        <dbReference type="Proteomes" id="UP000324738"/>
    </source>
</evidence>
<gene>
    <name evidence="1" type="ORF">FPY71_16475</name>
</gene>
<dbReference type="RefSeq" id="WP_149301434.1">
    <property type="nucleotide sequence ID" value="NZ_VTWH01000005.1"/>
</dbReference>
<dbReference type="AlphaFoldDB" id="A0A5B0DR62"/>
<reference evidence="1 2" key="1">
    <citation type="submission" date="2019-08" db="EMBL/GenBank/DDBJ databases">
        <title>Aureimonas fodiniaquatilis sp. nov., isolated from a coal mine wastewater.</title>
        <authorList>
            <person name="Kim W."/>
        </authorList>
    </citation>
    <scope>NUCLEOTIDE SEQUENCE [LARGE SCALE GENOMIC DNA]</scope>
    <source>
        <strain evidence="1 2">CAU 1482</strain>
    </source>
</reference>
<name>A0A5B0DR62_9HYPH</name>
<sequence>MHEKQDKVDPESLVGNQHLIVRSGSAARHDACLSKMPCSKISQTNAHSHNGILPIMELPEQSVQKAMNWHIFRPLSKRASETVAWHFMPCFITWTVQAANCFQFEREFFVKGG</sequence>
<organism evidence="1 2">
    <name type="scientific">Aureimonas fodinaquatilis</name>
    <dbReference type="NCBI Taxonomy" id="2565783"/>
    <lineage>
        <taxon>Bacteria</taxon>
        <taxon>Pseudomonadati</taxon>
        <taxon>Pseudomonadota</taxon>
        <taxon>Alphaproteobacteria</taxon>
        <taxon>Hyphomicrobiales</taxon>
        <taxon>Aurantimonadaceae</taxon>
        <taxon>Aureimonas</taxon>
    </lineage>
</organism>
<proteinExistence type="predicted"/>
<keyword evidence="2" id="KW-1185">Reference proteome</keyword>
<dbReference type="EMBL" id="VTWH01000005">
    <property type="protein sequence ID" value="KAA0968485.1"/>
    <property type="molecule type" value="Genomic_DNA"/>
</dbReference>
<accession>A0A5B0DR62</accession>
<dbReference type="Proteomes" id="UP000324738">
    <property type="component" value="Unassembled WGS sequence"/>
</dbReference>